<reference evidence="2 3" key="1">
    <citation type="submission" date="2019-03" db="EMBL/GenBank/DDBJ databases">
        <title>Genomic Encyclopedia of Type Strains, Phase IV (KMG-IV): sequencing the most valuable type-strain genomes for metagenomic binning, comparative biology and taxonomic classification.</title>
        <authorList>
            <person name="Goeker M."/>
        </authorList>
    </citation>
    <scope>NUCLEOTIDE SEQUENCE [LARGE SCALE GENOMIC DNA]</scope>
    <source>
        <strain evidence="2 3">DSM 24629</strain>
    </source>
</reference>
<keyword evidence="3" id="KW-1185">Reference proteome</keyword>
<feature type="transmembrane region" description="Helical" evidence="1">
    <location>
        <begin position="9"/>
        <end position="29"/>
    </location>
</feature>
<feature type="transmembrane region" description="Helical" evidence="1">
    <location>
        <begin position="75"/>
        <end position="98"/>
    </location>
</feature>
<keyword evidence="1" id="KW-0812">Transmembrane</keyword>
<dbReference type="OrthoDB" id="2106778at2"/>
<sequence>MKEDKLIKVLYTVYLLLAIVLGFAILFPNSLIKDLSIILVGIFFIITSSFGLITKSSFIGRAIIFPQKSNNKTEHYFVLTLNYIIAIIGIILIVLDLIKII</sequence>
<organism evidence="2 3">
    <name type="scientific">Natranaerovirga pectinivora</name>
    <dbReference type="NCBI Taxonomy" id="682400"/>
    <lineage>
        <taxon>Bacteria</taxon>
        <taxon>Bacillati</taxon>
        <taxon>Bacillota</taxon>
        <taxon>Clostridia</taxon>
        <taxon>Lachnospirales</taxon>
        <taxon>Natranaerovirgaceae</taxon>
        <taxon>Natranaerovirga</taxon>
    </lineage>
</organism>
<protein>
    <submittedName>
        <fullName evidence="2">Uncharacterized protein</fullName>
    </submittedName>
</protein>
<dbReference type="RefSeq" id="WP_132254216.1">
    <property type="nucleotide sequence ID" value="NZ_SMAL01000019.1"/>
</dbReference>
<keyword evidence="1" id="KW-0472">Membrane</keyword>
<dbReference type="AlphaFoldDB" id="A0A4R3MIR3"/>
<dbReference type="Proteomes" id="UP000294902">
    <property type="component" value="Unassembled WGS sequence"/>
</dbReference>
<evidence type="ECO:0000313" key="2">
    <source>
        <dbReference type="EMBL" id="TCT11615.1"/>
    </source>
</evidence>
<comment type="caution">
    <text evidence="2">The sequence shown here is derived from an EMBL/GenBank/DDBJ whole genome shotgun (WGS) entry which is preliminary data.</text>
</comment>
<dbReference type="EMBL" id="SMAL01000019">
    <property type="protein sequence ID" value="TCT11615.1"/>
    <property type="molecule type" value="Genomic_DNA"/>
</dbReference>
<evidence type="ECO:0000256" key="1">
    <source>
        <dbReference type="SAM" id="Phobius"/>
    </source>
</evidence>
<proteinExistence type="predicted"/>
<gene>
    <name evidence="2" type="ORF">EDC18_1193</name>
</gene>
<evidence type="ECO:0000313" key="3">
    <source>
        <dbReference type="Proteomes" id="UP000294902"/>
    </source>
</evidence>
<name>A0A4R3MIR3_9FIRM</name>
<feature type="transmembrane region" description="Helical" evidence="1">
    <location>
        <begin position="35"/>
        <end position="54"/>
    </location>
</feature>
<keyword evidence="1" id="KW-1133">Transmembrane helix</keyword>
<accession>A0A4R3MIR3</accession>